<keyword evidence="5 9" id="KW-0227">DNA damage</keyword>
<feature type="domain" description="RecF/RecN/SMC N-terminal" evidence="10">
    <location>
        <begin position="2"/>
        <end position="522"/>
    </location>
</feature>
<dbReference type="Pfam" id="PF02463">
    <property type="entry name" value="SMC_N"/>
    <property type="match status" value="1"/>
</dbReference>
<evidence type="ECO:0000313" key="11">
    <source>
        <dbReference type="EMBL" id="MFC6396621.1"/>
    </source>
</evidence>
<comment type="function">
    <text evidence="1 9">May be involved in recombinational repair of damaged DNA.</text>
</comment>
<evidence type="ECO:0000256" key="5">
    <source>
        <dbReference type="ARBA" id="ARBA00022763"/>
    </source>
</evidence>
<dbReference type="SUPFAM" id="SSF52540">
    <property type="entry name" value="P-loop containing nucleoside triphosphate hydrolases"/>
    <property type="match status" value="2"/>
</dbReference>
<dbReference type="InterPro" id="IPR004604">
    <property type="entry name" value="DNA_recomb/repair_RecN"/>
</dbReference>
<protein>
    <recommendedName>
        <fullName evidence="3 9">DNA repair protein RecN</fullName>
    </recommendedName>
    <alternativeName>
        <fullName evidence="8 9">Recombination protein N</fullName>
    </alternativeName>
</protein>
<evidence type="ECO:0000259" key="10">
    <source>
        <dbReference type="Pfam" id="PF02463"/>
    </source>
</evidence>
<keyword evidence="4" id="KW-0547">Nucleotide-binding</keyword>
<dbReference type="PANTHER" id="PTHR11059:SF0">
    <property type="entry name" value="DNA REPAIR PROTEIN RECN"/>
    <property type="match status" value="1"/>
</dbReference>
<evidence type="ECO:0000256" key="3">
    <source>
        <dbReference type="ARBA" id="ARBA00021315"/>
    </source>
</evidence>
<dbReference type="Proteomes" id="UP001596266">
    <property type="component" value="Unassembled WGS sequence"/>
</dbReference>
<keyword evidence="7 9" id="KW-0234">DNA repair</keyword>
<keyword evidence="12" id="KW-1185">Reference proteome</keyword>
<accession>A0ABW1X0E7</accession>
<dbReference type="Gene3D" id="3.40.50.300">
    <property type="entry name" value="P-loop containing nucleotide triphosphate hydrolases"/>
    <property type="match status" value="2"/>
</dbReference>
<organism evidence="11 12">
    <name type="scientific">Luteococcus sanguinis</name>
    <dbReference type="NCBI Taxonomy" id="174038"/>
    <lineage>
        <taxon>Bacteria</taxon>
        <taxon>Bacillati</taxon>
        <taxon>Actinomycetota</taxon>
        <taxon>Actinomycetes</taxon>
        <taxon>Propionibacteriales</taxon>
        <taxon>Propionibacteriaceae</taxon>
        <taxon>Luteococcus</taxon>
    </lineage>
</organism>
<reference evidence="12" key="1">
    <citation type="journal article" date="2019" name="Int. J. Syst. Evol. Microbiol.">
        <title>The Global Catalogue of Microorganisms (GCM) 10K type strain sequencing project: providing services to taxonomists for standard genome sequencing and annotation.</title>
        <authorList>
            <consortium name="The Broad Institute Genomics Platform"/>
            <consortium name="The Broad Institute Genome Sequencing Center for Infectious Disease"/>
            <person name="Wu L."/>
            <person name="Ma J."/>
        </authorList>
    </citation>
    <scope>NUCLEOTIDE SEQUENCE [LARGE SCALE GENOMIC DNA]</scope>
    <source>
        <strain evidence="12">CGMCC 1.15277</strain>
    </source>
</reference>
<dbReference type="PIRSF" id="PIRSF003128">
    <property type="entry name" value="RecN"/>
    <property type="match status" value="1"/>
</dbReference>
<gene>
    <name evidence="11" type="primary">recN</name>
    <name evidence="11" type="ORF">ACFP57_06430</name>
</gene>
<evidence type="ECO:0000256" key="9">
    <source>
        <dbReference type="PIRNR" id="PIRNR003128"/>
    </source>
</evidence>
<evidence type="ECO:0000256" key="2">
    <source>
        <dbReference type="ARBA" id="ARBA00009441"/>
    </source>
</evidence>
<dbReference type="EMBL" id="JBHSUA010000013">
    <property type="protein sequence ID" value="MFC6396621.1"/>
    <property type="molecule type" value="Genomic_DNA"/>
</dbReference>
<comment type="similarity">
    <text evidence="2 9">Belongs to the RecN family.</text>
</comment>
<dbReference type="CDD" id="cd03241">
    <property type="entry name" value="ABC_RecN"/>
    <property type="match status" value="1"/>
</dbReference>
<evidence type="ECO:0000256" key="7">
    <source>
        <dbReference type="ARBA" id="ARBA00023204"/>
    </source>
</evidence>
<keyword evidence="6" id="KW-0067">ATP-binding</keyword>
<dbReference type="InterPro" id="IPR027417">
    <property type="entry name" value="P-loop_NTPase"/>
</dbReference>
<evidence type="ECO:0000313" key="12">
    <source>
        <dbReference type="Proteomes" id="UP001596266"/>
    </source>
</evidence>
<evidence type="ECO:0000256" key="8">
    <source>
        <dbReference type="ARBA" id="ARBA00033408"/>
    </source>
</evidence>
<evidence type="ECO:0000256" key="1">
    <source>
        <dbReference type="ARBA" id="ARBA00003618"/>
    </source>
</evidence>
<proteinExistence type="inferred from homology"/>
<dbReference type="NCBIfam" id="TIGR00634">
    <property type="entry name" value="recN"/>
    <property type="match status" value="1"/>
</dbReference>
<evidence type="ECO:0000256" key="6">
    <source>
        <dbReference type="ARBA" id="ARBA00022840"/>
    </source>
</evidence>
<sequence length="570" mass="60874">MLTELRITGLGVIEESIVEFGPGMTAVTGETGAGKTMVVSSLGLLLGQRADSGVVRRGAARAIVEGRFSAVEHLRHSVEQTGGELEDDELLIARQVTAGGRSRAFVGGVQASVGSLSQVAAELATIHGQSEQVRLGTPERQREVLDRFCGPEHLARLEDYQRLFIRRRELRTEREELLTRAHERAREKDMLAFGLDEIAALDPQPGEDEQLAAEASRLQATDDLRQHADVAVTALSGSVDGFEDAPGAIGLLGQARKAMAQAADLDPGAQQIADQLREVGYLLDDATAQVASYLADLEADPARLEVITGRRAELAGLMRKYGDSVDEVLAWARNAAERHAALSGADDRMGEIDAELDRMDDEVAQRAAALGHGREQAARELADRVREELTALAMPHARLEFELPALPEPGPHGAEQVQLVFSANPGSDLAPLSKVASGGELSRVRLALEAVLADGAQDASEHPLLHSFVFDEVDAGVGGAVAVEIGRRLARLAQGSQVIVVTHLAQVAAFADRQYVVSKSSTGQVTTSNLRRVTGDERLAELARMMGGIESSQSSLAHARELLETAGRAD</sequence>
<dbReference type="RefSeq" id="WP_343885593.1">
    <property type="nucleotide sequence ID" value="NZ_BAAAKI010000009.1"/>
</dbReference>
<dbReference type="InterPro" id="IPR003395">
    <property type="entry name" value="RecF/RecN/SMC_N"/>
</dbReference>
<dbReference type="PANTHER" id="PTHR11059">
    <property type="entry name" value="DNA REPAIR PROTEIN RECN"/>
    <property type="match status" value="1"/>
</dbReference>
<comment type="caution">
    <text evidence="11">The sequence shown here is derived from an EMBL/GenBank/DDBJ whole genome shotgun (WGS) entry which is preliminary data.</text>
</comment>
<evidence type="ECO:0000256" key="4">
    <source>
        <dbReference type="ARBA" id="ARBA00022741"/>
    </source>
</evidence>
<name>A0ABW1X0E7_9ACTN</name>